<accession>A0A365N0W3</accession>
<dbReference type="AlphaFoldDB" id="A0A365N0W3"/>
<feature type="coiled-coil region" evidence="1">
    <location>
        <begin position="264"/>
        <end position="386"/>
    </location>
</feature>
<keyword evidence="1" id="KW-0175">Coiled coil</keyword>
<dbReference type="Proteomes" id="UP000251714">
    <property type="component" value="Unassembled WGS sequence"/>
</dbReference>
<evidence type="ECO:0000313" key="4">
    <source>
        <dbReference type="Proteomes" id="UP000251714"/>
    </source>
</evidence>
<evidence type="ECO:0000313" key="3">
    <source>
        <dbReference type="EMBL" id="RBA14420.1"/>
    </source>
</evidence>
<feature type="region of interest" description="Disordered" evidence="2">
    <location>
        <begin position="1"/>
        <end position="47"/>
    </location>
</feature>
<sequence>MSQSNNSPRVLPPMPNGVASSTCAPERSERDTGTSDGNNRTDTVPGSVPELVRSAAINTLDRDLWAAGQSIAAYRQERLVIYRALDEATVARSGSEHEAASAKKKYYQLKTQYHQLLANYTSLSQQYNGLQQQHDLACRERARVLEDQRKLLSVRTASEEERALREALDLELQQTKHELGVLEDWKCQELLSHKLTIDKLKEEIKEKDSQLEIFSKELESLKIQQHLVLSENVAGFEAKDAQIAKLMAEGAIQIQESDKKQEQIATLSAELESARIFIQALEELQSKMEQVHAGEIENFRQETSNLREVLDEMSADHQLHNSFQEASQKAETELELLHNENVSLTQQIECVRKTLTARFPGLSDSLDNLADCLAENEEEKKRKKRKSTK</sequence>
<proteinExistence type="predicted"/>
<gene>
    <name evidence="3" type="ORF">FPRO05_03212</name>
</gene>
<comment type="caution">
    <text evidence="3">The sequence shown here is derived from an EMBL/GenBank/DDBJ whole genome shotgun (WGS) entry which is preliminary data.</text>
</comment>
<evidence type="ECO:0000256" key="2">
    <source>
        <dbReference type="SAM" id="MobiDB-lite"/>
    </source>
</evidence>
<dbReference type="EMBL" id="PKMI01000028">
    <property type="protein sequence ID" value="RBA14420.1"/>
    <property type="molecule type" value="Genomic_DNA"/>
</dbReference>
<organism evidence="3 4">
    <name type="scientific">Gibberella intermedia</name>
    <name type="common">Bulb rot disease fungus</name>
    <name type="synonym">Fusarium proliferatum</name>
    <dbReference type="NCBI Taxonomy" id="948311"/>
    <lineage>
        <taxon>Eukaryota</taxon>
        <taxon>Fungi</taxon>
        <taxon>Dikarya</taxon>
        <taxon>Ascomycota</taxon>
        <taxon>Pezizomycotina</taxon>
        <taxon>Sordariomycetes</taxon>
        <taxon>Hypocreomycetidae</taxon>
        <taxon>Hypocreales</taxon>
        <taxon>Nectriaceae</taxon>
        <taxon>Fusarium</taxon>
        <taxon>Fusarium fujikuroi species complex</taxon>
    </lineage>
</organism>
<evidence type="ECO:0000256" key="1">
    <source>
        <dbReference type="SAM" id="Coils"/>
    </source>
</evidence>
<feature type="compositionally biased region" description="Polar residues" evidence="2">
    <location>
        <begin position="34"/>
        <end position="44"/>
    </location>
</feature>
<reference evidence="3 4" key="1">
    <citation type="submission" date="2017-12" db="EMBL/GenBank/DDBJ databases">
        <title>Genome sequence of the mycotoxigenic crop pathogen Fusarium proliferatum, strain ITEM 2341 from Date Palm.</title>
        <authorList>
            <person name="Almiman B.F."/>
            <person name="Shittu T.A."/>
            <person name="Muthumeenakshi S."/>
            <person name="Baroncelli R."/>
            <person name="Sreenivasaprasada S."/>
        </authorList>
    </citation>
    <scope>NUCLEOTIDE SEQUENCE [LARGE SCALE GENOMIC DNA]</scope>
    <source>
        <strain evidence="3 4">ITEM 2341</strain>
    </source>
</reference>
<name>A0A365N0W3_GIBIN</name>
<feature type="coiled-coil region" evidence="1">
    <location>
        <begin position="158"/>
        <end position="224"/>
    </location>
</feature>
<protein>
    <submittedName>
        <fullName evidence="3">Uncharacterized protein</fullName>
    </submittedName>
</protein>